<organism evidence="2">
    <name type="scientific">Oryza sativa subsp. japonica</name>
    <name type="common">Rice</name>
    <dbReference type="NCBI Taxonomy" id="39947"/>
    <lineage>
        <taxon>Eukaryota</taxon>
        <taxon>Viridiplantae</taxon>
        <taxon>Streptophyta</taxon>
        <taxon>Embryophyta</taxon>
        <taxon>Tracheophyta</taxon>
        <taxon>Spermatophyta</taxon>
        <taxon>Magnoliopsida</taxon>
        <taxon>Liliopsida</taxon>
        <taxon>Poales</taxon>
        <taxon>Poaceae</taxon>
        <taxon>BOP clade</taxon>
        <taxon>Oryzoideae</taxon>
        <taxon>Oryzeae</taxon>
        <taxon>Oryzinae</taxon>
        <taxon>Oryza</taxon>
        <taxon>Oryza sativa</taxon>
    </lineage>
</organism>
<proteinExistence type="predicted"/>
<dbReference type="Proteomes" id="UP000007752">
    <property type="component" value="Chromosome 9"/>
</dbReference>
<reference evidence="2" key="2">
    <citation type="submission" date="2008-12" db="EMBL/GenBank/DDBJ databases">
        <title>Improved gene annotation of the rice (Oryza sativa) genomes.</title>
        <authorList>
            <person name="Wang J."/>
            <person name="Li R."/>
            <person name="Fan W."/>
            <person name="Huang Q."/>
            <person name="Zhang J."/>
            <person name="Zhou Y."/>
            <person name="Hu Y."/>
            <person name="Zi S."/>
            <person name="Li J."/>
            <person name="Ni P."/>
            <person name="Zheng H."/>
            <person name="Zhang Y."/>
            <person name="Zhao M."/>
            <person name="Hao Q."/>
            <person name="McDermott J."/>
            <person name="Samudrala R."/>
            <person name="Kristiansen K."/>
            <person name="Wong G.K.-S."/>
        </authorList>
    </citation>
    <scope>NUCLEOTIDE SEQUENCE</scope>
</reference>
<dbReference type="PROSITE" id="PS50878">
    <property type="entry name" value="RT_POL"/>
    <property type="match status" value="1"/>
</dbReference>
<protein>
    <recommendedName>
        <fullName evidence="1">Reverse transcriptase domain-containing protein</fullName>
    </recommendedName>
</protein>
<name>A3C0I9_ORYSJ</name>
<dbReference type="SUPFAM" id="SSF56672">
    <property type="entry name" value="DNA/RNA polymerases"/>
    <property type="match status" value="1"/>
</dbReference>
<gene>
    <name evidence="2" type="ORF">OsJ_29974</name>
</gene>
<sequence length="469" mass="53132">MTSPCSNHCPILVRFTRDTSHANRKKCLHYEICWEHEPASTEVIGDSWLEAGEKQHLGDMNCALRKVMSALQTWSRTKFRNVGRCLEKARKKLAELVERDADRREIRIANFSDEEIADALFQIGPLKAPGPDGFPARFYQRNWGLIKSDVVRAVKEFFHTGIMPDGINATAIVLIPKVNQPMELKEFRPISLCNVIYKIVSKCLVNRLRPILDDLISQNQSAFVPGRMITDNALLAFECFHSIQRNKSPGKAACAYKLDLSKAYDRVDWSFLEQAMYKLGFTHRWVSWIMTCLTSMRYSVKLNGTLLSTFAPSRGLHQGDPLSPFLFLFVADGLSLLLDEKVLQGAITPVQVCRRAPGISHLLFVDDTLLFFKADNGQANVIREVLDDYAVGTSQFINPAKCSMLIDDITPASVQVEIRSTLQIVGNGFEDKYLGFPTPEGRMNKGKFQSLQEKIWKRIIMWGENYLSS</sequence>
<dbReference type="EMBL" id="CM000146">
    <property type="protein sequence ID" value="EAZ45328.1"/>
    <property type="molecule type" value="Genomic_DNA"/>
</dbReference>
<evidence type="ECO:0000313" key="2">
    <source>
        <dbReference type="EMBL" id="EAZ45328.1"/>
    </source>
</evidence>
<dbReference type="InterPro" id="IPR000477">
    <property type="entry name" value="RT_dom"/>
</dbReference>
<evidence type="ECO:0000259" key="1">
    <source>
        <dbReference type="PROSITE" id="PS50878"/>
    </source>
</evidence>
<dbReference type="Pfam" id="PF00078">
    <property type="entry name" value="RVT_1"/>
    <property type="match status" value="1"/>
</dbReference>
<dbReference type="CDD" id="cd01650">
    <property type="entry name" value="RT_nLTR_like"/>
    <property type="match status" value="1"/>
</dbReference>
<dbReference type="InterPro" id="IPR052343">
    <property type="entry name" value="Retrotransposon-Effector_Assoc"/>
</dbReference>
<dbReference type="PANTHER" id="PTHR46890:SF48">
    <property type="entry name" value="RNA-DIRECTED DNA POLYMERASE"/>
    <property type="match status" value="1"/>
</dbReference>
<accession>A3C0I9</accession>
<dbReference type="AlphaFoldDB" id="A3C0I9"/>
<dbReference type="InterPro" id="IPR043502">
    <property type="entry name" value="DNA/RNA_pol_sf"/>
</dbReference>
<feature type="domain" description="Reverse transcriptase" evidence="1">
    <location>
        <begin position="156"/>
        <end position="438"/>
    </location>
</feature>
<reference evidence="2" key="1">
    <citation type="journal article" date="2005" name="PLoS Biol.">
        <title>The genomes of Oryza sativa: a history of duplications.</title>
        <authorList>
            <person name="Yu J."/>
            <person name="Wang J."/>
            <person name="Lin W."/>
            <person name="Li S."/>
            <person name="Li H."/>
            <person name="Zhou J."/>
            <person name="Ni P."/>
            <person name="Dong W."/>
            <person name="Hu S."/>
            <person name="Zeng C."/>
            <person name="Zhang J."/>
            <person name="Zhang Y."/>
            <person name="Li R."/>
            <person name="Xu Z."/>
            <person name="Li S."/>
            <person name="Li X."/>
            <person name="Zheng H."/>
            <person name="Cong L."/>
            <person name="Lin L."/>
            <person name="Yin J."/>
            <person name="Geng J."/>
            <person name="Li G."/>
            <person name="Shi J."/>
            <person name="Liu J."/>
            <person name="Lv H."/>
            <person name="Li J."/>
            <person name="Wang J."/>
            <person name="Deng Y."/>
            <person name="Ran L."/>
            <person name="Shi X."/>
            <person name="Wang X."/>
            <person name="Wu Q."/>
            <person name="Li C."/>
            <person name="Ren X."/>
            <person name="Wang J."/>
            <person name="Wang X."/>
            <person name="Li D."/>
            <person name="Liu D."/>
            <person name="Zhang X."/>
            <person name="Ji Z."/>
            <person name="Zhao W."/>
            <person name="Sun Y."/>
            <person name="Zhang Z."/>
            <person name="Bao J."/>
            <person name="Han Y."/>
            <person name="Dong L."/>
            <person name="Ji J."/>
            <person name="Chen P."/>
            <person name="Wu S."/>
            <person name="Liu J."/>
            <person name="Xiao Y."/>
            <person name="Bu D."/>
            <person name="Tan J."/>
            <person name="Yang L."/>
            <person name="Ye C."/>
            <person name="Zhang J."/>
            <person name="Xu J."/>
            <person name="Zhou Y."/>
            <person name="Yu Y."/>
            <person name="Zhang B."/>
            <person name="Zhuang S."/>
            <person name="Wei H."/>
            <person name="Liu B."/>
            <person name="Lei M."/>
            <person name="Yu H."/>
            <person name="Li Y."/>
            <person name="Xu H."/>
            <person name="Wei S."/>
            <person name="He X."/>
            <person name="Fang L."/>
            <person name="Zhang Z."/>
            <person name="Zhang Y."/>
            <person name="Huang X."/>
            <person name="Su Z."/>
            <person name="Tong W."/>
            <person name="Li J."/>
            <person name="Tong Z."/>
            <person name="Li S."/>
            <person name="Ye J."/>
            <person name="Wang L."/>
            <person name="Fang L."/>
            <person name="Lei T."/>
            <person name="Chen C."/>
            <person name="Chen H."/>
            <person name="Xu Z."/>
            <person name="Li H."/>
            <person name="Huang H."/>
            <person name="Zhang F."/>
            <person name="Xu H."/>
            <person name="Li N."/>
            <person name="Zhao C."/>
            <person name="Li S."/>
            <person name="Dong L."/>
            <person name="Huang Y."/>
            <person name="Li L."/>
            <person name="Xi Y."/>
            <person name="Qi Q."/>
            <person name="Li W."/>
            <person name="Zhang B."/>
            <person name="Hu W."/>
            <person name="Zhang Y."/>
            <person name="Tian X."/>
            <person name="Jiao Y."/>
            <person name="Liang X."/>
            <person name="Jin J."/>
            <person name="Gao L."/>
            <person name="Zheng W."/>
            <person name="Hao B."/>
            <person name="Liu S."/>
            <person name="Wang W."/>
            <person name="Yuan L."/>
            <person name="Cao M."/>
            <person name="McDermott J."/>
            <person name="Samudrala R."/>
            <person name="Wang J."/>
            <person name="Wong G.K."/>
            <person name="Yang H."/>
        </authorList>
    </citation>
    <scope>NUCLEOTIDE SEQUENCE [LARGE SCALE GENOMIC DNA]</scope>
</reference>
<dbReference type="PANTHER" id="PTHR46890">
    <property type="entry name" value="NON-LTR RETROLELEMENT REVERSE TRANSCRIPTASE-LIKE PROTEIN-RELATED"/>
    <property type="match status" value="1"/>
</dbReference>